<proteinExistence type="predicted"/>
<dbReference type="Pfam" id="PF07686">
    <property type="entry name" value="V-set"/>
    <property type="match status" value="1"/>
</dbReference>
<dbReference type="GO" id="GO:0032589">
    <property type="term" value="C:neuron projection membrane"/>
    <property type="evidence" value="ECO:0007669"/>
    <property type="project" value="TreeGrafter"/>
</dbReference>
<protein>
    <recommendedName>
        <fullName evidence="1">Ig-like domain-containing protein</fullName>
    </recommendedName>
</protein>
<dbReference type="Proteomes" id="UP000078046">
    <property type="component" value="Unassembled WGS sequence"/>
</dbReference>
<dbReference type="SMART" id="SM00409">
    <property type="entry name" value="IG"/>
    <property type="match status" value="2"/>
</dbReference>
<organism evidence="2 3">
    <name type="scientific">Intoshia linei</name>
    <dbReference type="NCBI Taxonomy" id="1819745"/>
    <lineage>
        <taxon>Eukaryota</taxon>
        <taxon>Metazoa</taxon>
        <taxon>Spiralia</taxon>
        <taxon>Lophotrochozoa</taxon>
        <taxon>Mesozoa</taxon>
        <taxon>Orthonectida</taxon>
        <taxon>Rhopaluridae</taxon>
        <taxon>Intoshia</taxon>
    </lineage>
</organism>
<accession>A0A177AUQ9</accession>
<evidence type="ECO:0000313" key="3">
    <source>
        <dbReference type="Proteomes" id="UP000078046"/>
    </source>
</evidence>
<dbReference type="GO" id="GO:0050808">
    <property type="term" value="P:synapse organization"/>
    <property type="evidence" value="ECO:0007669"/>
    <property type="project" value="TreeGrafter"/>
</dbReference>
<dbReference type="EMBL" id="LWCA01001176">
    <property type="protein sequence ID" value="OAF65716.1"/>
    <property type="molecule type" value="Genomic_DNA"/>
</dbReference>
<dbReference type="SUPFAM" id="SSF48726">
    <property type="entry name" value="Immunoglobulin"/>
    <property type="match status" value="2"/>
</dbReference>
<name>A0A177AUQ9_9BILA</name>
<sequence>MVLKLSIHILEFTFEKNYICLKDNILSAMKKYQQDDDFTSDITSFLDNEIKNCFLKNSNIDDDSLKDSTFKPKDASRSLSKYLSKSYKRYKHNSLEEPDPRITAMLGSTERYLFNAGHESSLICNTLGYNIDMISWTRITPNTPRVDKSYIFVGLERFINDDRFSILMDQIEDKMHLKIKNTQLSDEGTYECIFSGDISKIHVLNKMRLTVKAIQISGQNQIKIYGNIKLKCNATSKSHETPINSLKWMRGGQNLIEKRVNEIKTISIYQKIIRDTVTSLLIIKNVSLKDSGIYKCIVNDASYEEFNVTVANVKYGINVNIVNHTDSQQSRSCVPKITTVIEKIRNLFLFPINEKINKTLYAIMTIVVFIFIKL</sequence>
<dbReference type="InterPro" id="IPR003599">
    <property type="entry name" value="Ig_sub"/>
</dbReference>
<reference evidence="2 3" key="1">
    <citation type="submission" date="2016-04" db="EMBL/GenBank/DDBJ databases">
        <title>The genome of Intoshia linei affirms orthonectids as highly simplified spiralians.</title>
        <authorList>
            <person name="Mikhailov K.V."/>
            <person name="Slusarev G.S."/>
            <person name="Nikitin M.A."/>
            <person name="Logacheva M.D."/>
            <person name="Penin A."/>
            <person name="Aleoshin V."/>
            <person name="Panchin Y.V."/>
        </authorList>
    </citation>
    <scope>NUCLEOTIDE SEQUENCE [LARGE SCALE GENOMIC DNA]</scope>
    <source>
        <strain evidence="2">Intl2013</strain>
        <tissue evidence="2">Whole animal</tissue>
    </source>
</reference>
<evidence type="ECO:0000259" key="1">
    <source>
        <dbReference type="PROSITE" id="PS50835"/>
    </source>
</evidence>
<dbReference type="PANTHER" id="PTHR23279:SF36">
    <property type="entry name" value="DEFECTIVE PROBOSCIS EXTENSION RESPONSE 9, ISOFORM A"/>
    <property type="match status" value="1"/>
</dbReference>
<dbReference type="Pfam" id="PF13927">
    <property type="entry name" value="Ig_3"/>
    <property type="match status" value="1"/>
</dbReference>
<feature type="domain" description="Ig-like" evidence="1">
    <location>
        <begin position="100"/>
        <end position="210"/>
    </location>
</feature>
<dbReference type="PROSITE" id="PS50835">
    <property type="entry name" value="IG_LIKE"/>
    <property type="match status" value="2"/>
</dbReference>
<comment type="caution">
    <text evidence="2">The sequence shown here is derived from an EMBL/GenBank/DDBJ whole genome shotgun (WGS) entry which is preliminary data.</text>
</comment>
<dbReference type="CDD" id="cd00096">
    <property type="entry name" value="Ig"/>
    <property type="match status" value="1"/>
</dbReference>
<dbReference type="AlphaFoldDB" id="A0A177AUQ9"/>
<dbReference type="Gene3D" id="2.60.40.10">
    <property type="entry name" value="Immunoglobulins"/>
    <property type="match status" value="2"/>
</dbReference>
<dbReference type="InterPro" id="IPR013783">
    <property type="entry name" value="Ig-like_fold"/>
</dbReference>
<dbReference type="InterPro" id="IPR036179">
    <property type="entry name" value="Ig-like_dom_sf"/>
</dbReference>
<evidence type="ECO:0000313" key="2">
    <source>
        <dbReference type="EMBL" id="OAF65716.1"/>
    </source>
</evidence>
<dbReference type="InterPro" id="IPR007110">
    <property type="entry name" value="Ig-like_dom"/>
</dbReference>
<dbReference type="InterPro" id="IPR037448">
    <property type="entry name" value="Zig-8"/>
</dbReference>
<gene>
    <name evidence="2" type="ORF">A3Q56_06567</name>
</gene>
<feature type="domain" description="Ig-like" evidence="1">
    <location>
        <begin position="218"/>
        <end position="309"/>
    </location>
</feature>
<dbReference type="PANTHER" id="PTHR23279">
    <property type="entry name" value="DEFECTIVE PROBOSCIS EXTENSION RESPONSE DPR -RELATED"/>
    <property type="match status" value="1"/>
</dbReference>
<dbReference type="OrthoDB" id="190835at2759"/>
<keyword evidence="3" id="KW-1185">Reference proteome</keyword>
<dbReference type="InterPro" id="IPR013106">
    <property type="entry name" value="Ig_V-set"/>
</dbReference>